<accession>A0A8J9UL13</accession>
<organism evidence="2 3">
    <name type="scientific">Brenthis ino</name>
    <name type="common">lesser marbled fritillary</name>
    <dbReference type="NCBI Taxonomy" id="405034"/>
    <lineage>
        <taxon>Eukaryota</taxon>
        <taxon>Metazoa</taxon>
        <taxon>Ecdysozoa</taxon>
        <taxon>Arthropoda</taxon>
        <taxon>Hexapoda</taxon>
        <taxon>Insecta</taxon>
        <taxon>Pterygota</taxon>
        <taxon>Neoptera</taxon>
        <taxon>Endopterygota</taxon>
        <taxon>Lepidoptera</taxon>
        <taxon>Glossata</taxon>
        <taxon>Ditrysia</taxon>
        <taxon>Papilionoidea</taxon>
        <taxon>Nymphalidae</taxon>
        <taxon>Heliconiinae</taxon>
        <taxon>Argynnini</taxon>
        <taxon>Brenthis</taxon>
    </lineage>
</organism>
<feature type="signal peptide" evidence="1">
    <location>
        <begin position="1"/>
        <end position="20"/>
    </location>
</feature>
<dbReference type="AlphaFoldDB" id="A0A8J9UL13"/>
<keyword evidence="1" id="KW-0732">Signal</keyword>
<reference evidence="2" key="1">
    <citation type="submission" date="2021-12" db="EMBL/GenBank/DDBJ databases">
        <authorList>
            <person name="Martin H S."/>
        </authorList>
    </citation>
    <scope>NUCLEOTIDE SEQUENCE</scope>
</reference>
<evidence type="ECO:0000313" key="2">
    <source>
        <dbReference type="EMBL" id="CAH0722226.1"/>
    </source>
</evidence>
<proteinExistence type="predicted"/>
<dbReference type="OrthoDB" id="7442613at2759"/>
<evidence type="ECO:0000256" key="1">
    <source>
        <dbReference type="SAM" id="SignalP"/>
    </source>
</evidence>
<keyword evidence="3" id="KW-1185">Reference proteome</keyword>
<name>A0A8J9UL13_9NEOP</name>
<feature type="chain" id="PRO_5035471918" evidence="1">
    <location>
        <begin position="21"/>
        <end position="270"/>
    </location>
</feature>
<feature type="non-terminal residue" evidence="2">
    <location>
        <position position="270"/>
    </location>
</feature>
<dbReference type="Proteomes" id="UP000838878">
    <property type="component" value="Chromosome 3"/>
</dbReference>
<sequence length="270" mass="31438">MLNLIFHMIFTSVIICPSNSLKVNLEGTLSLGKGVMSSLSELFGKPYPNGRRFMGPIADEDSITDIVRTATLCRDLDFCLSSRKFIDEFIIVLSKSMETILSNSLKDRFKIFMFEEHLKHYLVVIRYILEETNIEITEKKETYYWMSTIKKICAKFQEMSSVVLSEDLQIDPIEIKKIKRALNHKIIIAIAMVELEYNRKLCIEHKFCITSYKITKSLKNLLEVLKDMPDEKVFKDIGKELWVAPEDLFIKLMNEVEVFLELTIDPQELM</sequence>
<dbReference type="EMBL" id="OV170223">
    <property type="protein sequence ID" value="CAH0722226.1"/>
    <property type="molecule type" value="Genomic_DNA"/>
</dbReference>
<evidence type="ECO:0000313" key="3">
    <source>
        <dbReference type="Proteomes" id="UP000838878"/>
    </source>
</evidence>
<protein>
    <submittedName>
        <fullName evidence="2">Uncharacterized protein</fullName>
    </submittedName>
</protein>
<gene>
    <name evidence="2" type="ORF">BINO364_LOCUS8218</name>
</gene>